<organism evidence="1 2">
    <name type="scientific">Clostridium neuense</name>
    <dbReference type="NCBI Taxonomy" id="1728934"/>
    <lineage>
        <taxon>Bacteria</taxon>
        <taxon>Bacillati</taxon>
        <taxon>Bacillota</taxon>
        <taxon>Clostridia</taxon>
        <taxon>Eubacteriales</taxon>
        <taxon>Clostridiaceae</taxon>
        <taxon>Clostridium</taxon>
    </lineage>
</organism>
<name>A0ABW8TLZ7_9CLOT</name>
<dbReference type="RefSeq" id="WP_406789187.1">
    <property type="nucleotide sequence ID" value="NZ_JBJIAA010000018.1"/>
</dbReference>
<evidence type="ECO:0000313" key="2">
    <source>
        <dbReference type="Proteomes" id="UP001623592"/>
    </source>
</evidence>
<gene>
    <name evidence="1" type="ORF">ACJDT4_19145</name>
</gene>
<sequence length="66" mass="7576">MSSYTLDGHANFIFKSTDEFGITRFAIQKGINISVVGWIKEKGVYTDYYFSVDAENGSMERYSRAY</sequence>
<proteinExistence type="predicted"/>
<keyword evidence="2" id="KW-1185">Reference proteome</keyword>
<reference evidence="1 2" key="1">
    <citation type="submission" date="2024-11" db="EMBL/GenBank/DDBJ databases">
        <authorList>
            <person name="Heng Y.C."/>
            <person name="Lim A.C.H."/>
            <person name="Lee J.K.Y."/>
            <person name="Kittelmann S."/>
        </authorList>
    </citation>
    <scope>NUCLEOTIDE SEQUENCE [LARGE SCALE GENOMIC DNA]</scope>
    <source>
        <strain evidence="1 2">WILCCON 0114</strain>
    </source>
</reference>
<accession>A0ABW8TLZ7</accession>
<dbReference type="Proteomes" id="UP001623592">
    <property type="component" value="Unassembled WGS sequence"/>
</dbReference>
<evidence type="ECO:0000313" key="1">
    <source>
        <dbReference type="EMBL" id="MFL0252533.1"/>
    </source>
</evidence>
<protein>
    <submittedName>
        <fullName evidence="1">Uncharacterized protein</fullName>
    </submittedName>
</protein>
<comment type="caution">
    <text evidence="1">The sequence shown here is derived from an EMBL/GenBank/DDBJ whole genome shotgun (WGS) entry which is preliminary data.</text>
</comment>
<dbReference type="EMBL" id="JBJIAA010000018">
    <property type="protein sequence ID" value="MFL0252533.1"/>
    <property type="molecule type" value="Genomic_DNA"/>
</dbReference>